<dbReference type="AlphaFoldDB" id="A0A174ZBS9"/>
<proteinExistence type="predicted"/>
<dbReference type="EMBL" id="CZBV01000004">
    <property type="protein sequence ID" value="CUQ84694.1"/>
    <property type="molecule type" value="Genomic_DNA"/>
</dbReference>
<accession>A0A174ZBS9</accession>
<feature type="signal peptide" evidence="1">
    <location>
        <begin position="1"/>
        <end position="21"/>
    </location>
</feature>
<feature type="chain" id="PRO_5038566193" description="DUF4468 domain-containing protein" evidence="1">
    <location>
        <begin position="22"/>
        <end position="158"/>
    </location>
</feature>
<dbReference type="Proteomes" id="UP000095780">
    <property type="component" value="Unassembled WGS sequence"/>
</dbReference>
<dbReference type="PROSITE" id="PS51257">
    <property type="entry name" value="PROKAR_LIPOPROTEIN"/>
    <property type="match status" value="1"/>
</dbReference>
<evidence type="ECO:0000313" key="3">
    <source>
        <dbReference type="Proteomes" id="UP000095780"/>
    </source>
</evidence>
<dbReference type="RefSeq" id="WP_055286901.1">
    <property type="nucleotide sequence ID" value="NZ_CABIXW010000004.1"/>
</dbReference>
<reference evidence="2 3" key="1">
    <citation type="submission" date="2015-09" db="EMBL/GenBank/DDBJ databases">
        <authorList>
            <consortium name="Pathogen Informatics"/>
        </authorList>
    </citation>
    <scope>NUCLEOTIDE SEQUENCE [LARGE SCALE GENOMIC DNA]</scope>
    <source>
        <strain evidence="2 3">2789STDY5834878</strain>
    </source>
</reference>
<organism evidence="2 3">
    <name type="scientific">Lachnospira eligens</name>
    <dbReference type="NCBI Taxonomy" id="39485"/>
    <lineage>
        <taxon>Bacteria</taxon>
        <taxon>Bacillati</taxon>
        <taxon>Bacillota</taxon>
        <taxon>Clostridia</taxon>
        <taxon>Lachnospirales</taxon>
        <taxon>Lachnospiraceae</taxon>
        <taxon>Lachnospira</taxon>
    </lineage>
</organism>
<evidence type="ECO:0000313" key="2">
    <source>
        <dbReference type="EMBL" id="CUQ84694.1"/>
    </source>
</evidence>
<name>A0A174ZBS9_9FIRM</name>
<sequence>MKKVFVVLLICLFMFSGCTTFTLNTQEKSYTYDDLNDDQKKIIDGVFEEYSKWASVQDSGKTILCSNVTFFYEDGILIFATYYNCQPSSPAMFSKIFEVGEDGTLSSHTYDVIDVNNRKRAAMAKAASGLPFSKDDSTEKKKNTLSEAYYNAIQKSKS</sequence>
<evidence type="ECO:0000256" key="1">
    <source>
        <dbReference type="SAM" id="SignalP"/>
    </source>
</evidence>
<evidence type="ECO:0008006" key="4">
    <source>
        <dbReference type="Google" id="ProtNLM"/>
    </source>
</evidence>
<keyword evidence="1" id="KW-0732">Signal</keyword>
<protein>
    <recommendedName>
        <fullName evidence="4">DUF4468 domain-containing protein</fullName>
    </recommendedName>
</protein>
<gene>
    <name evidence="2" type="ORF">ERS852492_01458</name>
</gene>